<dbReference type="EMBL" id="JARVCO010000012">
    <property type="protein sequence ID" value="MDZ8119676.1"/>
    <property type="molecule type" value="Genomic_DNA"/>
</dbReference>
<reference evidence="2 3" key="1">
    <citation type="journal article" date="2024" name="Appl. Environ. Microbiol.">
        <title>Pontiella agarivorans sp. nov., a novel marine anaerobic bacterium capable of degrading macroalgal polysaccharides and fixing nitrogen.</title>
        <authorList>
            <person name="Liu N."/>
            <person name="Kivenson V."/>
            <person name="Peng X."/>
            <person name="Cui Z."/>
            <person name="Lankiewicz T.S."/>
            <person name="Gosselin K.M."/>
            <person name="English C.J."/>
            <person name="Blair E.M."/>
            <person name="O'Malley M.A."/>
            <person name="Valentine D.L."/>
        </authorList>
    </citation>
    <scope>NUCLEOTIDE SEQUENCE [LARGE SCALE GENOMIC DNA]</scope>
    <source>
        <strain evidence="2 3">NLcol2</strain>
    </source>
</reference>
<dbReference type="Gene3D" id="3.40.50.720">
    <property type="entry name" value="NAD(P)-binding Rossmann-like Domain"/>
    <property type="match status" value="1"/>
</dbReference>
<evidence type="ECO:0000313" key="3">
    <source>
        <dbReference type="Proteomes" id="UP001290861"/>
    </source>
</evidence>
<dbReference type="Proteomes" id="UP001290861">
    <property type="component" value="Unassembled WGS sequence"/>
</dbReference>
<protein>
    <submittedName>
        <fullName evidence="2">SDR family oxidoreductase</fullName>
    </submittedName>
</protein>
<dbReference type="InterPro" id="IPR021295">
    <property type="entry name" value="DUF2867"/>
</dbReference>
<name>A0ABU5MZQ2_9BACT</name>
<dbReference type="PANTHER" id="PTHR12126:SF11">
    <property type="entry name" value="NADH DEHYDROGENASE [UBIQUINONE] 1 ALPHA SUBCOMPLEX SUBUNIT 9, MITOCHONDRIAL"/>
    <property type="match status" value="1"/>
</dbReference>
<comment type="caution">
    <text evidence="2">The sequence shown here is derived from an EMBL/GenBank/DDBJ whole genome shotgun (WGS) entry which is preliminary data.</text>
</comment>
<dbReference type="InterPro" id="IPR036291">
    <property type="entry name" value="NAD(P)-bd_dom_sf"/>
</dbReference>
<dbReference type="Pfam" id="PF11066">
    <property type="entry name" value="DUF2867"/>
    <property type="match status" value="1"/>
</dbReference>
<dbReference type="InterPro" id="IPR016040">
    <property type="entry name" value="NAD(P)-bd_dom"/>
</dbReference>
<accession>A0ABU5MZQ2</accession>
<dbReference type="InterPro" id="IPR051207">
    <property type="entry name" value="ComplexI_NDUFA9_subunit"/>
</dbReference>
<evidence type="ECO:0000259" key="1">
    <source>
        <dbReference type="Pfam" id="PF13460"/>
    </source>
</evidence>
<dbReference type="SUPFAM" id="SSF51735">
    <property type="entry name" value="NAD(P)-binding Rossmann-fold domains"/>
    <property type="match status" value="1"/>
</dbReference>
<organism evidence="2 3">
    <name type="scientific">Pontiella agarivorans</name>
    <dbReference type="NCBI Taxonomy" id="3038953"/>
    <lineage>
        <taxon>Bacteria</taxon>
        <taxon>Pseudomonadati</taxon>
        <taxon>Kiritimatiellota</taxon>
        <taxon>Kiritimatiellia</taxon>
        <taxon>Kiritimatiellales</taxon>
        <taxon>Pontiellaceae</taxon>
        <taxon>Pontiella</taxon>
    </lineage>
</organism>
<dbReference type="RefSeq" id="WP_322609461.1">
    <property type="nucleotide sequence ID" value="NZ_JARVCO010000012.1"/>
</dbReference>
<sequence>MVITQDELVCMDLPTPFDENLGTVLVAGATGYIGGRLVPELIARGYTVRVMVRAESPEHSERWPEAEVVVADALVEEELSAALKDVDVAYYLIHSMLVGPRRFQDADTHAAHNFRVAAEAQGVKRIIYLGGLGDTQKNLSSHLSSRSQVAGEFFKGSVPVTVLRAAVIIGSGSASYEMINHLVRKVPLFLVPAWAKTKCQPIGLRDVLKILIGVLELPQSAGRVYDIGGPDVLTYEQILKTHAEVLGKKRRFIPSPISSIGFYSYITSLLTPIPAAITWCLMESVTHDVVCEEHDMWDLIPFRRITCKEAFVLALSREEQDTVSTRWSDSYPPDYELAIKLSEINGSPTYTSSYSLVSSKSAQSLFRSITHIGGNNGWFHSTFLWRIRGGIDRLLRGVGTTRGRRSASGLRVNDVVDFWRVEKIHYSRQLLLRAEMKVPGYAWLEFRVDPISGDKNRLSVNAYYKTKGLWGRTYWYIFLPFHHFIFDDLIKQIEKRSAE</sequence>
<gene>
    <name evidence="2" type="ORF">P9H32_13690</name>
</gene>
<evidence type="ECO:0000313" key="2">
    <source>
        <dbReference type="EMBL" id="MDZ8119676.1"/>
    </source>
</evidence>
<feature type="domain" description="NAD(P)-binding" evidence="1">
    <location>
        <begin position="28"/>
        <end position="136"/>
    </location>
</feature>
<keyword evidence="3" id="KW-1185">Reference proteome</keyword>
<dbReference type="PANTHER" id="PTHR12126">
    <property type="entry name" value="NADH-UBIQUINONE OXIDOREDUCTASE 39 KDA SUBUNIT-RELATED"/>
    <property type="match status" value="1"/>
</dbReference>
<proteinExistence type="predicted"/>
<dbReference type="Pfam" id="PF13460">
    <property type="entry name" value="NAD_binding_10"/>
    <property type="match status" value="1"/>
</dbReference>